<sequence length="254" mass="26779">MRILVINPNSNQAMTQNIDRMAKSMAGPDTIISTISPEMAPASIESHAEDIVAGYRLIEAATTYPEPYDALVIACYYDPALEALREVLDVPVIGIAEASAHMASLVAPKFSVVTVLRRGVRHVENVIDAAGLSSRCASVRGVDLGVLDIDADLERAATLIAAEALKAISEDGAEAIALGCAGMGPLDKRLQEELGVPVLDGVACAVPLAESCVKYGITTSKINSYDRPPAKKSPGLDPLLEQIYVPATELKVNA</sequence>
<dbReference type="EC" id="5.1.99.5" evidence="3"/>
<evidence type="ECO:0000313" key="7">
    <source>
        <dbReference type="Proteomes" id="UP000181917"/>
    </source>
</evidence>
<dbReference type="FunFam" id="3.40.50.12500:FF:000001">
    <property type="entry name" value="Putative hydantoin racemase"/>
    <property type="match status" value="1"/>
</dbReference>
<evidence type="ECO:0000256" key="5">
    <source>
        <dbReference type="ARBA" id="ARBA00093199"/>
    </source>
</evidence>
<evidence type="ECO:0000256" key="4">
    <source>
        <dbReference type="ARBA" id="ARBA00067972"/>
    </source>
</evidence>
<dbReference type="Gene3D" id="3.40.50.12500">
    <property type="match status" value="1"/>
</dbReference>
<name>A0A1H1C1S7_9MICC</name>
<dbReference type="AlphaFoldDB" id="A0A1H1C1S7"/>
<evidence type="ECO:0000256" key="1">
    <source>
        <dbReference type="ARBA" id="ARBA00038414"/>
    </source>
</evidence>
<dbReference type="Proteomes" id="UP000181917">
    <property type="component" value="Unassembled WGS sequence"/>
</dbReference>
<keyword evidence="7" id="KW-1185">Reference proteome</keyword>
<organism evidence="6 7">
    <name type="scientific">Crystallibacter crystallopoietes</name>
    <dbReference type="NCBI Taxonomy" id="37928"/>
    <lineage>
        <taxon>Bacteria</taxon>
        <taxon>Bacillati</taxon>
        <taxon>Actinomycetota</taxon>
        <taxon>Actinomycetes</taxon>
        <taxon>Micrococcales</taxon>
        <taxon>Micrococcaceae</taxon>
        <taxon>Crystallibacter</taxon>
    </lineage>
</organism>
<evidence type="ECO:0000256" key="3">
    <source>
        <dbReference type="ARBA" id="ARBA00066406"/>
    </source>
</evidence>
<dbReference type="EMBL" id="FNKH01000002">
    <property type="protein sequence ID" value="SDQ58187.1"/>
    <property type="molecule type" value="Genomic_DNA"/>
</dbReference>
<dbReference type="PANTHER" id="PTHR28047:SF5">
    <property type="entry name" value="PROTEIN DCG1"/>
    <property type="match status" value="1"/>
</dbReference>
<reference evidence="6 7" key="1">
    <citation type="submission" date="2016-10" db="EMBL/GenBank/DDBJ databases">
        <authorList>
            <person name="de Groot N.N."/>
        </authorList>
    </citation>
    <scope>NUCLEOTIDE SEQUENCE [LARGE SCALE GENOMIC DNA]</scope>
    <source>
        <strain evidence="6 7">DSM 20117</strain>
    </source>
</reference>
<comment type="catalytic activity">
    <reaction evidence="2">
        <text>a D-5-monosubstituted hydantoin = a L-5-monosubstituted hydantoin</text>
        <dbReference type="Rhea" id="RHEA:46624"/>
        <dbReference type="ChEBI" id="CHEBI:86339"/>
        <dbReference type="ChEBI" id="CHEBI:86340"/>
        <dbReference type="EC" id="5.1.99.5"/>
    </reaction>
</comment>
<dbReference type="STRING" id="37928.SAMN04489742_1695"/>
<dbReference type="GO" id="GO:0036348">
    <property type="term" value="F:hydantoin racemase activity"/>
    <property type="evidence" value="ECO:0007669"/>
    <property type="project" value="UniProtKB-EC"/>
</dbReference>
<dbReference type="Pfam" id="PF01177">
    <property type="entry name" value="Asp_Glu_race"/>
    <property type="match status" value="1"/>
</dbReference>
<accession>A0A1H1C1S7</accession>
<dbReference type="KEGG" id="acry:AC20117_08885"/>
<evidence type="ECO:0000256" key="2">
    <source>
        <dbReference type="ARBA" id="ARBA00051635"/>
    </source>
</evidence>
<gene>
    <name evidence="6" type="ORF">SAMN04489742_1695</name>
</gene>
<comment type="similarity">
    <text evidence="1">Belongs to the HyuE racemase family.</text>
</comment>
<dbReference type="GO" id="GO:0047661">
    <property type="term" value="F:amino-acid racemase activity"/>
    <property type="evidence" value="ECO:0007669"/>
    <property type="project" value="InterPro"/>
</dbReference>
<dbReference type="InterPro" id="IPR053714">
    <property type="entry name" value="Iso_Racemase_Enz_sf"/>
</dbReference>
<protein>
    <recommendedName>
        <fullName evidence="4">Hydantoin racemase</fullName>
        <ecNumber evidence="3">5.1.99.5</ecNumber>
    </recommendedName>
</protein>
<comment type="catalytic activity">
    <reaction evidence="5">
        <text>D-5-benzylhydantoin = L-5-benzylhydantoin</text>
        <dbReference type="Rhea" id="RHEA:83991"/>
        <dbReference type="ChEBI" id="CHEBI:176864"/>
        <dbReference type="ChEBI" id="CHEBI:233540"/>
    </reaction>
</comment>
<dbReference type="PANTHER" id="PTHR28047">
    <property type="entry name" value="PROTEIN DCG1"/>
    <property type="match status" value="1"/>
</dbReference>
<evidence type="ECO:0000313" key="6">
    <source>
        <dbReference type="EMBL" id="SDQ58187.1"/>
    </source>
</evidence>
<dbReference type="InterPro" id="IPR015942">
    <property type="entry name" value="Asp/Glu/hydantoin_racemase"/>
</dbReference>
<dbReference type="OrthoDB" id="9791723at2"/>
<dbReference type="RefSeq" id="WP_074700038.1">
    <property type="nucleotide sequence ID" value="NZ_CP018863.1"/>
</dbReference>
<proteinExistence type="inferred from homology"/>
<dbReference type="InterPro" id="IPR052186">
    <property type="entry name" value="Hydantoin_racemase-like"/>
</dbReference>